<evidence type="ECO:0000313" key="2">
    <source>
        <dbReference type="Proteomes" id="UP000319716"/>
    </source>
</evidence>
<sequence length="38" mass="4247">MTKSERNKAIISIEKEMKQAAKALDLNAPPNSETRSMN</sequence>
<gene>
    <name evidence="1" type="ORF">NBRC111894_2840</name>
</gene>
<accession>A0A4Y1ZDT6</accession>
<dbReference type="AlphaFoldDB" id="A0A4Y1ZDT6"/>
<comment type="caution">
    <text evidence="1">The sequence shown here is derived from an EMBL/GenBank/DDBJ whole genome shotgun (WGS) entry which is preliminary data.</text>
</comment>
<organism evidence="1 2">
    <name type="scientific">Sporolactobacillus inulinus</name>
    <dbReference type="NCBI Taxonomy" id="2078"/>
    <lineage>
        <taxon>Bacteria</taxon>
        <taxon>Bacillati</taxon>
        <taxon>Bacillota</taxon>
        <taxon>Bacilli</taxon>
        <taxon>Bacillales</taxon>
        <taxon>Sporolactobacillaceae</taxon>
        <taxon>Sporolactobacillus</taxon>
    </lineage>
</organism>
<dbReference type="Proteomes" id="UP000319716">
    <property type="component" value="Unassembled WGS sequence"/>
</dbReference>
<proteinExistence type="predicted"/>
<name>A0A4Y1ZDT6_9BACL</name>
<dbReference type="EMBL" id="BEXB01000024">
    <property type="protein sequence ID" value="GAY77286.1"/>
    <property type="molecule type" value="Genomic_DNA"/>
</dbReference>
<protein>
    <submittedName>
        <fullName evidence="1">Excinuclease ABC subunit B</fullName>
    </submittedName>
</protein>
<evidence type="ECO:0000313" key="1">
    <source>
        <dbReference type="EMBL" id="GAY77286.1"/>
    </source>
</evidence>
<reference evidence="1 2" key="1">
    <citation type="submission" date="2017-11" db="EMBL/GenBank/DDBJ databases">
        <title>Draft Genome Sequence of Sporolactobacillus inulinus NBRC 111894 Isolated from Koso, a Japanese Sugar-Vegetable Fermented Beverage.</title>
        <authorList>
            <person name="Chiou T.Y."/>
            <person name="Oshima K."/>
            <person name="Suda W."/>
            <person name="Hattori M."/>
            <person name="Takahashi T."/>
        </authorList>
    </citation>
    <scope>NUCLEOTIDE SEQUENCE [LARGE SCALE GENOMIC DNA]</scope>
    <source>
        <strain evidence="1 2">NBRC111894</strain>
    </source>
</reference>